<sequence length="60" mass="6372">GYRVIASTGRASESDYLQQLGAAQIIDRQTLSQPGRPLAKEQWAAAVDSVGSHTLANVFA</sequence>
<evidence type="ECO:0000313" key="2">
    <source>
        <dbReference type="Proteomes" id="UP000004471"/>
    </source>
</evidence>
<gene>
    <name evidence="1" type="ORF">PSYJA_41107</name>
</gene>
<feature type="non-terminal residue" evidence="1">
    <location>
        <position position="60"/>
    </location>
</feature>
<proteinExistence type="predicted"/>
<reference evidence="1 2" key="1">
    <citation type="journal article" date="2011" name="PLoS Pathog.">
        <title>Dynamic evolution of pathogenicity revealed by sequencing and comparative genomics of 19 Pseudomonas syringae isolates.</title>
        <authorList>
            <person name="Baltrus D.A."/>
            <person name="Nishimura M.T."/>
            <person name="Romanchuk A."/>
            <person name="Chang J.H."/>
            <person name="Mukhtar M.S."/>
            <person name="Cherkis K."/>
            <person name="Roach J."/>
            <person name="Grant S.R."/>
            <person name="Jones C.D."/>
            <person name="Dangl J.L."/>
        </authorList>
    </citation>
    <scope>NUCLEOTIDE SEQUENCE [LARGE SCALE GENOMIC DNA]</scope>
    <source>
        <strain evidence="2">M301072PT</strain>
    </source>
</reference>
<feature type="non-terminal residue" evidence="1">
    <location>
        <position position="1"/>
    </location>
</feature>
<dbReference type="AlphaFoldDB" id="F3FXV7"/>
<dbReference type="Proteomes" id="UP000004471">
    <property type="component" value="Unassembled WGS sequence"/>
</dbReference>
<dbReference type="Gene3D" id="3.40.50.720">
    <property type="entry name" value="NAD(P)-binding Rossmann-like Domain"/>
    <property type="match status" value="1"/>
</dbReference>
<dbReference type="InterPro" id="IPR036291">
    <property type="entry name" value="NAD(P)-bd_dom_sf"/>
</dbReference>
<evidence type="ECO:0000313" key="1">
    <source>
        <dbReference type="EMBL" id="EGH35049.1"/>
    </source>
</evidence>
<protein>
    <submittedName>
        <fullName evidence="1">Zinc-containing alcohol dehydrogenase superfamily protein</fullName>
    </submittedName>
</protein>
<comment type="caution">
    <text evidence="1">The sequence shown here is derived from an EMBL/GenBank/DDBJ whole genome shotgun (WGS) entry which is preliminary data.</text>
</comment>
<dbReference type="SUPFAM" id="SSF51735">
    <property type="entry name" value="NAD(P)-binding Rossmann-fold domains"/>
    <property type="match status" value="1"/>
</dbReference>
<name>F3FXV7_PSESX</name>
<organism evidence="1 2">
    <name type="scientific">Pseudomonas syringae pv. japonica str. M301072</name>
    <dbReference type="NCBI Taxonomy" id="629262"/>
    <lineage>
        <taxon>Bacteria</taxon>
        <taxon>Pseudomonadati</taxon>
        <taxon>Pseudomonadota</taxon>
        <taxon>Gammaproteobacteria</taxon>
        <taxon>Pseudomonadales</taxon>
        <taxon>Pseudomonadaceae</taxon>
        <taxon>Pseudomonas</taxon>
        <taxon>Pseudomonas syringae</taxon>
    </lineage>
</organism>
<dbReference type="EMBL" id="AEAH01003185">
    <property type="protein sequence ID" value="EGH35049.1"/>
    <property type="molecule type" value="Genomic_DNA"/>
</dbReference>
<accession>F3FXV7</accession>